<dbReference type="AlphaFoldDB" id="A0A5C4RI86"/>
<dbReference type="SUPFAM" id="SSF52980">
    <property type="entry name" value="Restriction endonuclease-like"/>
    <property type="match status" value="1"/>
</dbReference>
<accession>A0A5C4RI86</accession>
<evidence type="ECO:0000313" key="3">
    <source>
        <dbReference type="EMBL" id="TNH43760.1"/>
    </source>
</evidence>
<dbReference type="EMBL" id="SBIJ01000012">
    <property type="protein sequence ID" value="TNH43760.1"/>
    <property type="molecule type" value="Genomic_DNA"/>
</dbReference>
<gene>
    <name evidence="3" type="ORF">EP164_09425</name>
</gene>
<dbReference type="GO" id="GO:0003677">
    <property type="term" value="F:DNA binding"/>
    <property type="evidence" value="ECO:0007669"/>
    <property type="project" value="InterPro"/>
</dbReference>
<dbReference type="GO" id="GO:0009307">
    <property type="term" value="P:DNA restriction-modification system"/>
    <property type="evidence" value="ECO:0007669"/>
    <property type="project" value="InterPro"/>
</dbReference>
<comment type="caution">
    <text evidence="3">The sequence shown here is derived from an EMBL/GenBank/DDBJ whole genome shotgun (WGS) entry which is preliminary data.</text>
</comment>
<dbReference type="GO" id="GO:0015666">
    <property type="term" value="F:restriction endodeoxyribonuclease activity"/>
    <property type="evidence" value="ECO:0007669"/>
    <property type="project" value="TreeGrafter"/>
</dbReference>
<dbReference type="Pfam" id="PF04471">
    <property type="entry name" value="Mrr_cat"/>
    <property type="match status" value="1"/>
</dbReference>
<keyword evidence="1" id="KW-0472">Membrane</keyword>
<feature type="domain" description="Restriction endonuclease type IV Mrr" evidence="2">
    <location>
        <begin position="160"/>
        <end position="267"/>
    </location>
</feature>
<dbReference type="Proteomes" id="UP000307592">
    <property type="component" value="Unassembled WGS sequence"/>
</dbReference>
<organism evidence="3 4">
    <name type="scientific">Photorhabdus luminescens subsp. sonorensis</name>
    <dbReference type="NCBI Taxonomy" id="1173677"/>
    <lineage>
        <taxon>Bacteria</taxon>
        <taxon>Pseudomonadati</taxon>
        <taxon>Pseudomonadota</taxon>
        <taxon>Gammaproteobacteria</taxon>
        <taxon>Enterobacterales</taxon>
        <taxon>Morganellaceae</taxon>
        <taxon>Photorhabdus</taxon>
    </lineage>
</organism>
<keyword evidence="3" id="KW-0255">Endonuclease</keyword>
<dbReference type="InterPro" id="IPR007560">
    <property type="entry name" value="Restrct_endonuc_IV_Mrr"/>
</dbReference>
<reference evidence="3 4" key="1">
    <citation type="submission" date="2019-01" db="EMBL/GenBank/DDBJ databases">
        <title>Draft genome assembly of Photorhabdus luminescens subsp. sonorensis Caborca.</title>
        <authorList>
            <person name="Duong D.A."/>
            <person name="Espinosa-Artiles P."/>
            <person name="Orozco R.A."/>
            <person name="Molnar I."/>
            <person name="Stock P."/>
        </authorList>
    </citation>
    <scope>NUCLEOTIDE SEQUENCE [LARGE SCALE GENOMIC DNA]</scope>
    <source>
        <strain evidence="3 4">Caborca</strain>
    </source>
</reference>
<dbReference type="InterPro" id="IPR011856">
    <property type="entry name" value="tRNA_endonuc-like_dom_sf"/>
</dbReference>
<sequence>MASKSKVSTEITLFWGCIVLIVLFSKEFNIGSILAFTTIYWTCYLVLRIMWFFLGIALRYRSGKLRAQDTRRDLKNFLSQIDKYLPVLARKKRFLVTTDDYGYISTDKWESEKSGFLKKFNYYPYITKHYCGLSDDEYSSVIDSAVDDYLIENPVLEWNDKMSPSEYEGFCADILNNNGWQARTTSSSGDQGVDVIAEKNDLCVAIQCKKYSSPVGNKAVQEVAAGMAYWGASVGVVVTNASYTRSARELAAVHGVFLLHHEDLKDLDSIINE</sequence>
<protein>
    <submittedName>
        <fullName evidence="3">Restriction endonuclease</fullName>
    </submittedName>
</protein>
<feature type="transmembrane region" description="Helical" evidence="1">
    <location>
        <begin position="7"/>
        <end position="24"/>
    </location>
</feature>
<evidence type="ECO:0000313" key="4">
    <source>
        <dbReference type="Proteomes" id="UP000307592"/>
    </source>
</evidence>
<keyword evidence="3" id="KW-0540">Nuclease</keyword>
<evidence type="ECO:0000259" key="2">
    <source>
        <dbReference type="Pfam" id="PF04471"/>
    </source>
</evidence>
<evidence type="ECO:0000256" key="1">
    <source>
        <dbReference type="SAM" id="Phobius"/>
    </source>
</evidence>
<feature type="transmembrane region" description="Helical" evidence="1">
    <location>
        <begin position="30"/>
        <end position="58"/>
    </location>
</feature>
<keyword evidence="1" id="KW-1133">Transmembrane helix</keyword>
<proteinExistence type="predicted"/>
<dbReference type="PANTHER" id="PTHR30015:SF6">
    <property type="entry name" value="SLL1429 PROTEIN"/>
    <property type="match status" value="1"/>
</dbReference>
<dbReference type="InterPro" id="IPR052906">
    <property type="entry name" value="Type_IV_Methyl-Rstrct_Enzyme"/>
</dbReference>
<keyword evidence="1" id="KW-0812">Transmembrane</keyword>
<dbReference type="PANTHER" id="PTHR30015">
    <property type="entry name" value="MRR RESTRICTION SYSTEM PROTEIN"/>
    <property type="match status" value="1"/>
</dbReference>
<name>A0A5C4RI86_PHOLU</name>
<dbReference type="InterPro" id="IPR011335">
    <property type="entry name" value="Restrct_endonuc-II-like"/>
</dbReference>
<dbReference type="RefSeq" id="WP_139655468.1">
    <property type="nucleotide sequence ID" value="NZ_CAWOQH010000024.1"/>
</dbReference>
<keyword evidence="3" id="KW-0378">Hydrolase</keyword>
<dbReference type="Gene3D" id="3.40.1350.10">
    <property type="match status" value="1"/>
</dbReference>